<reference evidence="3" key="1">
    <citation type="journal article" date="2023" name="Commun. Biol.">
        <title>Genome analysis of Parmales, the sister group of diatoms, reveals the evolutionary specialization of diatoms from phago-mixotrophs to photoautotrophs.</title>
        <authorList>
            <person name="Ban H."/>
            <person name="Sato S."/>
            <person name="Yoshikawa S."/>
            <person name="Yamada K."/>
            <person name="Nakamura Y."/>
            <person name="Ichinomiya M."/>
            <person name="Sato N."/>
            <person name="Blanc-Mathieu R."/>
            <person name="Endo H."/>
            <person name="Kuwata A."/>
            <person name="Ogata H."/>
        </authorList>
    </citation>
    <scope>NUCLEOTIDE SEQUENCE [LARGE SCALE GENOMIC DNA]</scope>
    <source>
        <strain evidence="3">NIES 3701</strain>
    </source>
</reference>
<feature type="compositionally biased region" description="Basic residues" evidence="1">
    <location>
        <begin position="372"/>
        <end position="381"/>
    </location>
</feature>
<accession>A0A9W7BPS2</accession>
<gene>
    <name evidence="2" type="ORF">TrST_g13690</name>
</gene>
<dbReference type="Gene3D" id="1.20.5.370">
    <property type="match status" value="1"/>
</dbReference>
<comment type="caution">
    <text evidence="2">The sequence shown here is derived from an EMBL/GenBank/DDBJ whole genome shotgun (WGS) entry which is preliminary data.</text>
</comment>
<feature type="compositionally biased region" description="Low complexity" evidence="1">
    <location>
        <begin position="246"/>
        <end position="260"/>
    </location>
</feature>
<evidence type="ECO:0000313" key="2">
    <source>
        <dbReference type="EMBL" id="GMH94266.1"/>
    </source>
</evidence>
<feature type="compositionally biased region" description="Basic and acidic residues" evidence="1">
    <location>
        <begin position="277"/>
        <end position="294"/>
    </location>
</feature>
<feature type="compositionally biased region" description="Pro residues" evidence="1">
    <location>
        <begin position="13"/>
        <end position="25"/>
    </location>
</feature>
<evidence type="ECO:0000313" key="3">
    <source>
        <dbReference type="Proteomes" id="UP001165085"/>
    </source>
</evidence>
<dbReference type="SUPFAM" id="SSF58022">
    <property type="entry name" value="XRCC4, C-terminal oligomerization domain"/>
    <property type="match status" value="1"/>
</dbReference>
<organism evidence="2 3">
    <name type="scientific">Triparma strigata</name>
    <dbReference type="NCBI Taxonomy" id="1606541"/>
    <lineage>
        <taxon>Eukaryota</taxon>
        <taxon>Sar</taxon>
        <taxon>Stramenopiles</taxon>
        <taxon>Ochrophyta</taxon>
        <taxon>Bolidophyceae</taxon>
        <taxon>Parmales</taxon>
        <taxon>Triparmaceae</taxon>
        <taxon>Triparma</taxon>
    </lineage>
</organism>
<feature type="compositionally biased region" description="Low complexity" evidence="1">
    <location>
        <begin position="297"/>
        <end position="316"/>
    </location>
</feature>
<dbReference type="EMBL" id="BRXY01000429">
    <property type="protein sequence ID" value="GMH94266.1"/>
    <property type="molecule type" value="Genomic_DNA"/>
</dbReference>
<feature type="region of interest" description="Disordered" evidence="1">
    <location>
        <begin position="1"/>
        <end position="30"/>
    </location>
</feature>
<feature type="region of interest" description="Disordered" evidence="1">
    <location>
        <begin position="240"/>
        <end position="424"/>
    </location>
</feature>
<keyword evidence="3" id="KW-1185">Reference proteome</keyword>
<evidence type="ECO:0008006" key="4">
    <source>
        <dbReference type="Google" id="ProtNLM"/>
    </source>
</evidence>
<name>A0A9W7BPS2_9STRA</name>
<dbReference type="AlphaFoldDB" id="A0A9W7BPS2"/>
<feature type="compositionally biased region" description="Low complexity" evidence="1">
    <location>
        <begin position="1"/>
        <end position="12"/>
    </location>
</feature>
<evidence type="ECO:0000256" key="1">
    <source>
        <dbReference type="SAM" id="MobiDB-lite"/>
    </source>
</evidence>
<dbReference type="OrthoDB" id="10488274at2759"/>
<feature type="compositionally biased region" description="Acidic residues" evidence="1">
    <location>
        <begin position="415"/>
        <end position="424"/>
    </location>
</feature>
<proteinExistence type="predicted"/>
<dbReference type="Proteomes" id="UP001165085">
    <property type="component" value="Unassembled WGS sequence"/>
</dbReference>
<dbReference type="InterPro" id="IPR014751">
    <property type="entry name" value="XRCC4-like_C"/>
</dbReference>
<protein>
    <recommendedName>
        <fullName evidence="4">XRCC4</fullName>
    </recommendedName>
</protein>
<sequence length="424" mass="46541">MSHTSSKVSPVLPSKPSPSITPTPTPQSTSYTVSSAFYTYQITPSYGPSTSSTLHCSVDSNPDGSTIIFAEVSDGERQWKGQKRIEAPPDEKGRARNEAVVRCLLDPDGEESVGDCVKLHLNVEGQNTDSSRVNLKLKQTLTSGRDGSVDKILLQFPLSVQENCAEGRLSFMKEAAETFGKEMKKCKSLEEENANLKKVIAEWQSSTHKLSSQLQTREDELLSNFVVLLNSKKQEINRLKAANKKASSAGQDGASQANQQDKAKAPTKKKEKITQAQKEEKYMKSSTAERELEAATKSALARARQQASSSSSNSKPPRSPAKTPPNNNSKRKATHNEVTGGREFYNTESLDNLLKMDTSSDEDDEPRSKPSPAKRKPAPKKVKTETTSTPPKRNKPQDNKNKNAKQMRALANLAEDSDSEESLL</sequence>